<feature type="chain" id="PRO_5011487427" evidence="1">
    <location>
        <begin position="33"/>
        <end position="128"/>
    </location>
</feature>
<dbReference type="AlphaFoldDB" id="A0A1I3Z8X5"/>
<organism evidence="2 3">
    <name type="scientific">Streptosporangium canum</name>
    <dbReference type="NCBI Taxonomy" id="324952"/>
    <lineage>
        <taxon>Bacteria</taxon>
        <taxon>Bacillati</taxon>
        <taxon>Actinomycetota</taxon>
        <taxon>Actinomycetes</taxon>
        <taxon>Streptosporangiales</taxon>
        <taxon>Streptosporangiaceae</taxon>
        <taxon>Streptosporangium</taxon>
    </lineage>
</organism>
<feature type="signal peptide" evidence="1">
    <location>
        <begin position="1"/>
        <end position="32"/>
    </location>
</feature>
<protein>
    <submittedName>
        <fullName evidence="2">Uncharacterized protein</fullName>
    </submittedName>
</protein>
<dbReference type="EMBL" id="FOQY01000024">
    <property type="protein sequence ID" value="SFK40019.1"/>
    <property type="molecule type" value="Genomic_DNA"/>
</dbReference>
<gene>
    <name evidence="2" type="ORF">SAMN05216275_12443</name>
</gene>
<name>A0A1I3Z8X5_9ACTN</name>
<evidence type="ECO:0000313" key="2">
    <source>
        <dbReference type="EMBL" id="SFK40019.1"/>
    </source>
</evidence>
<evidence type="ECO:0000256" key="1">
    <source>
        <dbReference type="SAM" id="SignalP"/>
    </source>
</evidence>
<keyword evidence="3" id="KW-1185">Reference proteome</keyword>
<dbReference type="Proteomes" id="UP000199111">
    <property type="component" value="Unassembled WGS sequence"/>
</dbReference>
<dbReference type="GeneID" id="96301404"/>
<dbReference type="RefSeq" id="WP_143121115.1">
    <property type="nucleotide sequence ID" value="NZ_FOQY01000024.1"/>
</dbReference>
<evidence type="ECO:0000313" key="3">
    <source>
        <dbReference type="Proteomes" id="UP000199111"/>
    </source>
</evidence>
<keyword evidence="1" id="KW-0732">Signal</keyword>
<reference evidence="3" key="1">
    <citation type="submission" date="2016-10" db="EMBL/GenBank/DDBJ databases">
        <authorList>
            <person name="Varghese N."/>
            <person name="Submissions S."/>
        </authorList>
    </citation>
    <scope>NUCLEOTIDE SEQUENCE [LARGE SCALE GENOMIC DNA]</scope>
    <source>
        <strain evidence="3">CGMCC 4.2126</strain>
    </source>
</reference>
<sequence>MLSALSSRRIAVTVAGAALISMTAACGGSANAEACASATKLLTDYSTSVASVGADFGKYNEVNQKLSDDFKALAGKADGELASALNGFAATWAAFKIDEKDPGASAAAIQEIGKKSQEATLKFGSACA</sequence>
<proteinExistence type="predicted"/>
<accession>A0A1I3Z8X5</accession>